<sequence>MSLTDTLLNIRSLYNVNKDSGDDYLSNNWFIITTVVISTLNHPEDIQLVYTLMDQDVDAMKGLLQEEKFNLKVRLVAKLRDALLKGFIAGGFPKTINGLQQLYNATPEAIRQKLSLTPMRQEETWHQVKDQRQRGQALFDNIYDRHTIRVMKTMDTIYPDLAQTAHYHIYGSVLSDTTVLSARETSLIVVAGCFAQNLDSQLRGHSYGAIHNGASQQDLQRVYETVIALCQYYGPAPIPSTSPKPITIKNKLFRFMAHRKRCMSRLIIPISTSLTKVHFFPTGRHSDSLFPKDASDTLSSDSYKRGTLKETRSIFRVDKATSKNYLENHWIYVAPLVVSGLNHANDISQIYKWISEDIDAMDDLNADEKLSLKAKVVAKQRDALLKGIIPYGYPKTIMGTRVLYDATPQEIKDLLPKDPIRKDNDWESVKAHRKRGHAFFDLLYDDDTDKMRANLSEIYPDLGQSIDHSVYSSLLSEVSVTSAKETSIVLVAGCLSLQLTPLLIPHIGGAKVNGTTDQELREIYDFVRAACALYGVSAPVFPEQV</sequence>
<keyword evidence="2" id="KW-1185">Reference proteome</keyword>
<dbReference type="InterPro" id="IPR029032">
    <property type="entry name" value="AhpD-like"/>
</dbReference>
<reference evidence="1" key="1">
    <citation type="submission" date="2016-04" db="EMBL/GenBank/DDBJ databases">
        <authorList>
            <person name="Evans L.H."/>
            <person name="Alamgir A."/>
            <person name="Owens N."/>
            <person name="Weber N.D."/>
            <person name="Virtaneva K."/>
            <person name="Barbian K."/>
            <person name="Babar A."/>
            <person name="Rosenke K."/>
        </authorList>
    </citation>
    <scope>NUCLEOTIDE SEQUENCE [LARGE SCALE GENOMIC DNA]</scope>
    <source>
        <strain evidence="1">CBS 101.48</strain>
    </source>
</reference>
<dbReference type="InParanoid" id="A0A163JP39"/>
<dbReference type="Proteomes" id="UP000078561">
    <property type="component" value="Unassembled WGS sequence"/>
</dbReference>
<accession>A0A163JP39</accession>
<dbReference type="PANTHER" id="PTHR28180:SF2">
    <property type="entry name" value="PEROXISOMAL PROTEIN 2"/>
    <property type="match status" value="1"/>
</dbReference>
<dbReference type="OrthoDB" id="5537330at2759"/>
<name>A0A163JP39_ABSGL</name>
<dbReference type="Gene3D" id="1.20.1290.10">
    <property type="entry name" value="AhpD-like"/>
    <property type="match status" value="2"/>
</dbReference>
<proteinExistence type="predicted"/>
<dbReference type="STRING" id="4829.A0A163JP39"/>
<dbReference type="InterPro" id="IPR052999">
    <property type="entry name" value="PTS1_Protein"/>
</dbReference>
<dbReference type="PANTHER" id="PTHR28180">
    <property type="entry name" value="CONSERVED MITOCHONDRIAL PROTEIN-RELATED"/>
    <property type="match status" value="1"/>
</dbReference>
<evidence type="ECO:0008006" key="3">
    <source>
        <dbReference type="Google" id="ProtNLM"/>
    </source>
</evidence>
<gene>
    <name evidence="1" type="primary">ABSGL_09906.1 scaffold 11783</name>
</gene>
<organism evidence="1">
    <name type="scientific">Absidia glauca</name>
    <name type="common">Pin mould</name>
    <dbReference type="NCBI Taxonomy" id="4829"/>
    <lineage>
        <taxon>Eukaryota</taxon>
        <taxon>Fungi</taxon>
        <taxon>Fungi incertae sedis</taxon>
        <taxon>Mucoromycota</taxon>
        <taxon>Mucoromycotina</taxon>
        <taxon>Mucoromycetes</taxon>
        <taxon>Mucorales</taxon>
        <taxon>Cunninghamellaceae</taxon>
        <taxon>Absidia</taxon>
    </lineage>
</organism>
<evidence type="ECO:0000313" key="1">
    <source>
        <dbReference type="EMBL" id="SAM04046.1"/>
    </source>
</evidence>
<evidence type="ECO:0000313" key="2">
    <source>
        <dbReference type="Proteomes" id="UP000078561"/>
    </source>
</evidence>
<protein>
    <recommendedName>
        <fullName evidence="3">Carboxymuconolactone decarboxylase-like domain-containing protein</fullName>
    </recommendedName>
</protein>
<dbReference type="AlphaFoldDB" id="A0A163JP39"/>
<dbReference type="EMBL" id="LT554349">
    <property type="protein sequence ID" value="SAM04046.1"/>
    <property type="molecule type" value="Genomic_DNA"/>
</dbReference>
<dbReference type="SUPFAM" id="SSF69118">
    <property type="entry name" value="AhpD-like"/>
    <property type="match status" value="2"/>
</dbReference>